<dbReference type="EMBL" id="JARBHB010000012">
    <property type="protein sequence ID" value="KAJ8871781.1"/>
    <property type="molecule type" value="Genomic_DNA"/>
</dbReference>
<dbReference type="Proteomes" id="UP001159363">
    <property type="component" value="Chromosome 11"/>
</dbReference>
<protein>
    <submittedName>
        <fullName evidence="1">Uncharacterized protein</fullName>
    </submittedName>
</protein>
<sequence length="63" mass="7399">MMQRMLGINRVNKRQAWSKAKMTQAVRVTTLRQLEREVLLSPEGVVMKMLGRKPIYPEKIEND</sequence>
<organism evidence="1 2">
    <name type="scientific">Dryococelus australis</name>
    <dbReference type="NCBI Taxonomy" id="614101"/>
    <lineage>
        <taxon>Eukaryota</taxon>
        <taxon>Metazoa</taxon>
        <taxon>Ecdysozoa</taxon>
        <taxon>Arthropoda</taxon>
        <taxon>Hexapoda</taxon>
        <taxon>Insecta</taxon>
        <taxon>Pterygota</taxon>
        <taxon>Neoptera</taxon>
        <taxon>Polyneoptera</taxon>
        <taxon>Phasmatodea</taxon>
        <taxon>Verophasmatodea</taxon>
        <taxon>Anareolatae</taxon>
        <taxon>Phasmatidae</taxon>
        <taxon>Eurycanthinae</taxon>
        <taxon>Dryococelus</taxon>
    </lineage>
</organism>
<keyword evidence="2" id="KW-1185">Reference proteome</keyword>
<proteinExistence type="predicted"/>
<reference evidence="1 2" key="1">
    <citation type="submission" date="2023-02" db="EMBL/GenBank/DDBJ databases">
        <title>LHISI_Scaffold_Assembly.</title>
        <authorList>
            <person name="Stuart O.P."/>
            <person name="Cleave R."/>
            <person name="Magrath M.J.L."/>
            <person name="Mikheyev A.S."/>
        </authorList>
    </citation>
    <scope>NUCLEOTIDE SEQUENCE [LARGE SCALE GENOMIC DNA]</scope>
    <source>
        <strain evidence="1">Daus_M_001</strain>
        <tissue evidence="1">Leg muscle</tissue>
    </source>
</reference>
<gene>
    <name evidence="1" type="ORF">PR048_028121</name>
</gene>
<comment type="caution">
    <text evidence="1">The sequence shown here is derived from an EMBL/GenBank/DDBJ whole genome shotgun (WGS) entry which is preliminary data.</text>
</comment>
<evidence type="ECO:0000313" key="2">
    <source>
        <dbReference type="Proteomes" id="UP001159363"/>
    </source>
</evidence>
<evidence type="ECO:0000313" key="1">
    <source>
        <dbReference type="EMBL" id="KAJ8871781.1"/>
    </source>
</evidence>
<accession>A0ABQ9GID9</accession>
<name>A0ABQ9GID9_9NEOP</name>